<proteinExistence type="predicted"/>
<keyword evidence="1" id="KW-0175">Coiled coil</keyword>
<comment type="caution">
    <text evidence="2">The sequence shown here is derived from an EMBL/GenBank/DDBJ whole genome shotgun (WGS) entry which is preliminary data.</text>
</comment>
<accession>A0A316F4X1</accession>
<organism evidence="2 3">
    <name type="scientific">Actinoplanes xinjiangensis</name>
    <dbReference type="NCBI Taxonomy" id="512350"/>
    <lineage>
        <taxon>Bacteria</taxon>
        <taxon>Bacillati</taxon>
        <taxon>Actinomycetota</taxon>
        <taxon>Actinomycetes</taxon>
        <taxon>Micromonosporales</taxon>
        <taxon>Micromonosporaceae</taxon>
        <taxon>Actinoplanes</taxon>
    </lineage>
</organism>
<evidence type="ECO:0000313" key="2">
    <source>
        <dbReference type="EMBL" id="PWK40088.1"/>
    </source>
</evidence>
<dbReference type="Proteomes" id="UP000245697">
    <property type="component" value="Unassembled WGS sequence"/>
</dbReference>
<keyword evidence="3" id="KW-1185">Reference proteome</keyword>
<feature type="coiled-coil region" evidence="1">
    <location>
        <begin position="167"/>
        <end position="194"/>
    </location>
</feature>
<sequence length="202" mass="22298">MNHPPYGNGGVRFWHDPPMEIEPGKGVAVARISETRDAVESRLGLPMHPGKQSRAVYDIGRLLVISYTNDDLVELVELPHDAGRGDEAFFDGVQLTWRLLDDVVADLAAKGYRYEQDEPSSFLFEVGFVLFSVGSRTAQDLGLDAGEGASRSVCEGVSVGPYEYFVTEPTEEQIAAWEREIEAAEAAMDADESMRQLRGLME</sequence>
<dbReference type="EMBL" id="QGGR01000020">
    <property type="protein sequence ID" value="PWK40088.1"/>
    <property type="molecule type" value="Genomic_DNA"/>
</dbReference>
<reference evidence="2 3" key="1">
    <citation type="submission" date="2018-05" db="EMBL/GenBank/DDBJ databases">
        <title>Genomic Encyclopedia of Archaeal and Bacterial Type Strains, Phase II (KMG-II): from individual species to whole genera.</title>
        <authorList>
            <person name="Goeker M."/>
        </authorList>
    </citation>
    <scope>NUCLEOTIDE SEQUENCE [LARGE SCALE GENOMIC DNA]</scope>
    <source>
        <strain evidence="2 3">DSM 45184</strain>
    </source>
</reference>
<evidence type="ECO:0000313" key="3">
    <source>
        <dbReference type="Proteomes" id="UP000245697"/>
    </source>
</evidence>
<protein>
    <submittedName>
        <fullName evidence="2">Uncharacterized protein</fullName>
    </submittedName>
</protein>
<name>A0A316F4X1_9ACTN</name>
<gene>
    <name evidence="2" type="ORF">BC793_12027</name>
</gene>
<dbReference type="AlphaFoldDB" id="A0A316F4X1"/>
<evidence type="ECO:0000256" key="1">
    <source>
        <dbReference type="SAM" id="Coils"/>
    </source>
</evidence>